<feature type="transmembrane region" description="Helical" evidence="9">
    <location>
        <begin position="290"/>
        <end position="310"/>
    </location>
</feature>
<comment type="subcellular location">
    <subcellularLocation>
        <location evidence="1 9">Cell membrane</location>
        <topology evidence="1 9">Multi-pass membrane protein</topology>
    </subcellularLocation>
</comment>
<evidence type="ECO:0000256" key="6">
    <source>
        <dbReference type="ARBA" id="ARBA00022692"/>
    </source>
</evidence>
<evidence type="ECO:0000313" key="10">
    <source>
        <dbReference type="EMBL" id="NJB69437.1"/>
    </source>
</evidence>
<dbReference type="GO" id="GO:0005886">
    <property type="term" value="C:plasma membrane"/>
    <property type="evidence" value="ECO:0007669"/>
    <property type="project" value="UniProtKB-SubCell"/>
</dbReference>
<dbReference type="PANTHER" id="PTHR34308">
    <property type="entry name" value="COBALAMIN BIOSYNTHESIS PROTEIN CBIB"/>
    <property type="match status" value="1"/>
</dbReference>
<dbReference type="InterPro" id="IPR004485">
    <property type="entry name" value="Cobalamin_biosynth_CobD/CbiB"/>
</dbReference>
<keyword evidence="11" id="KW-1185">Reference proteome</keyword>
<comment type="caution">
    <text evidence="10">The sequence shown here is derived from an EMBL/GenBank/DDBJ whole genome shotgun (WGS) entry which is preliminary data.</text>
</comment>
<gene>
    <name evidence="9" type="primary">cobD</name>
    <name evidence="10" type="ORF">GGQ74_003139</name>
</gene>
<organism evidence="10 11">
    <name type="scientific">Desulfobaculum xiamenense</name>
    <dbReference type="NCBI Taxonomy" id="995050"/>
    <lineage>
        <taxon>Bacteria</taxon>
        <taxon>Pseudomonadati</taxon>
        <taxon>Thermodesulfobacteriota</taxon>
        <taxon>Desulfovibrionia</taxon>
        <taxon>Desulfovibrionales</taxon>
        <taxon>Desulfovibrionaceae</taxon>
        <taxon>Desulfobaculum</taxon>
    </lineage>
</organism>
<dbReference type="GO" id="GO:0048472">
    <property type="term" value="F:threonine-phosphate decarboxylase activity"/>
    <property type="evidence" value="ECO:0007669"/>
    <property type="project" value="InterPro"/>
</dbReference>
<evidence type="ECO:0000256" key="3">
    <source>
        <dbReference type="ARBA" id="ARBA00006263"/>
    </source>
</evidence>
<keyword evidence="6 9" id="KW-0812">Transmembrane</keyword>
<evidence type="ECO:0000256" key="4">
    <source>
        <dbReference type="ARBA" id="ARBA00022475"/>
    </source>
</evidence>
<evidence type="ECO:0000256" key="7">
    <source>
        <dbReference type="ARBA" id="ARBA00022989"/>
    </source>
</evidence>
<feature type="transmembrane region" description="Helical" evidence="9">
    <location>
        <begin position="150"/>
        <end position="168"/>
    </location>
</feature>
<dbReference type="AlphaFoldDB" id="A0A846QQI7"/>
<dbReference type="GO" id="GO:0016874">
    <property type="term" value="F:ligase activity"/>
    <property type="evidence" value="ECO:0007669"/>
    <property type="project" value="UniProtKB-KW"/>
</dbReference>
<feature type="transmembrane region" description="Helical" evidence="9">
    <location>
        <begin position="198"/>
        <end position="218"/>
    </location>
</feature>
<dbReference type="GO" id="GO:0015420">
    <property type="term" value="F:ABC-type vitamin B12 transporter activity"/>
    <property type="evidence" value="ECO:0007669"/>
    <property type="project" value="UniProtKB-UniRule"/>
</dbReference>
<dbReference type="UniPathway" id="UPA00148"/>
<name>A0A846QQI7_9BACT</name>
<feature type="transmembrane region" description="Helical" evidence="9">
    <location>
        <begin position="59"/>
        <end position="87"/>
    </location>
</feature>
<comment type="pathway">
    <text evidence="2 9">Cofactor biosynthesis; adenosylcobalamin biosynthesis.</text>
</comment>
<sequence length="311" mass="32488">MLSTVALPVVAVVLDAAFGDPHALPHPVRALGACAVRLEDWARRLGGGLKLKGVACMSLLAIGAWCVVAGVAVLPVVGIVASVYLAYAGLAMGQLLCEARHVAGLLDTGLLDEARGALSMLVSRETAHMTEAQVRAGLAETVSENLNDGFVAPFFYLVLGGPALLWAYKAVSTLDSMWGYKTERYRDFGWGAARMDDVLAWIPARLSAVCLVGAALLCGGDVRAALRDVREHAARSASPNAGWPMAAAALLCGRSMGGPAVYFGVEHHKPHLGPEGCEWDAASIAHLLKLVRVAGFLCVVGLVCLSALALV</sequence>
<dbReference type="PANTHER" id="PTHR34308:SF1">
    <property type="entry name" value="COBALAMIN BIOSYNTHESIS PROTEIN CBIB"/>
    <property type="match status" value="1"/>
</dbReference>
<keyword evidence="10" id="KW-0436">Ligase</keyword>
<comment type="similarity">
    <text evidence="3 9">Belongs to the CobD/CbiB family.</text>
</comment>
<reference evidence="10 11" key="1">
    <citation type="submission" date="2020-03" db="EMBL/GenBank/DDBJ databases">
        <title>Genomic Encyclopedia of Type Strains, Phase IV (KMG-IV): sequencing the most valuable type-strain genomes for metagenomic binning, comparative biology and taxonomic classification.</title>
        <authorList>
            <person name="Goeker M."/>
        </authorList>
    </citation>
    <scope>NUCLEOTIDE SEQUENCE [LARGE SCALE GENOMIC DNA]</scope>
    <source>
        <strain evidence="10 11">DSM 24233</strain>
    </source>
</reference>
<evidence type="ECO:0000313" key="11">
    <source>
        <dbReference type="Proteomes" id="UP000580856"/>
    </source>
</evidence>
<dbReference type="EMBL" id="JAATJA010000005">
    <property type="protein sequence ID" value="NJB69437.1"/>
    <property type="molecule type" value="Genomic_DNA"/>
</dbReference>
<evidence type="ECO:0000256" key="2">
    <source>
        <dbReference type="ARBA" id="ARBA00004953"/>
    </source>
</evidence>
<accession>A0A846QQI7</accession>
<dbReference type="Pfam" id="PF03186">
    <property type="entry name" value="CobD_Cbib"/>
    <property type="match status" value="1"/>
</dbReference>
<evidence type="ECO:0000256" key="1">
    <source>
        <dbReference type="ARBA" id="ARBA00004651"/>
    </source>
</evidence>
<evidence type="ECO:0000256" key="5">
    <source>
        <dbReference type="ARBA" id="ARBA00022573"/>
    </source>
</evidence>
<protein>
    <recommendedName>
        <fullName evidence="9">Cobalamin biosynthesis protein CobD</fullName>
    </recommendedName>
</protein>
<dbReference type="NCBIfam" id="TIGR00380">
    <property type="entry name" value="cobal_cbiB"/>
    <property type="match status" value="1"/>
</dbReference>
<proteinExistence type="inferred from homology"/>
<comment type="caution">
    <text evidence="9">Lacks conserved residue(s) required for the propagation of feature annotation.</text>
</comment>
<comment type="function">
    <text evidence="9">Converts cobyric acid to cobinamide by the addition of aminopropanol on the F carboxylic group.</text>
</comment>
<evidence type="ECO:0000256" key="8">
    <source>
        <dbReference type="ARBA" id="ARBA00023136"/>
    </source>
</evidence>
<dbReference type="HAMAP" id="MF_00024">
    <property type="entry name" value="CobD_CbiB"/>
    <property type="match status" value="1"/>
</dbReference>
<keyword evidence="4 9" id="KW-1003">Cell membrane</keyword>
<keyword evidence="7 9" id="KW-1133">Transmembrane helix</keyword>
<dbReference type="Proteomes" id="UP000580856">
    <property type="component" value="Unassembled WGS sequence"/>
</dbReference>
<dbReference type="RefSeq" id="WP_245168332.1">
    <property type="nucleotide sequence ID" value="NZ_JAATJA010000005.1"/>
</dbReference>
<keyword evidence="8 9" id="KW-0472">Membrane</keyword>
<keyword evidence="5 9" id="KW-0169">Cobalamin biosynthesis</keyword>
<evidence type="ECO:0000256" key="9">
    <source>
        <dbReference type="HAMAP-Rule" id="MF_00024"/>
    </source>
</evidence>
<dbReference type="GO" id="GO:0009236">
    <property type="term" value="P:cobalamin biosynthetic process"/>
    <property type="evidence" value="ECO:0007669"/>
    <property type="project" value="UniProtKB-UniRule"/>
</dbReference>